<dbReference type="InterPro" id="IPR050090">
    <property type="entry name" value="Tyrosine_recombinase_XerCD"/>
</dbReference>
<evidence type="ECO:0000256" key="3">
    <source>
        <dbReference type="ARBA" id="ARBA00022908"/>
    </source>
</evidence>
<organism evidence="9 10">
    <name type="scientific">Natranaerobius trueperi</name>
    <dbReference type="NCBI Taxonomy" id="759412"/>
    <lineage>
        <taxon>Bacteria</taxon>
        <taxon>Bacillati</taxon>
        <taxon>Bacillota</taxon>
        <taxon>Clostridia</taxon>
        <taxon>Natranaerobiales</taxon>
        <taxon>Natranaerobiaceae</taxon>
        <taxon>Natranaerobius</taxon>
    </lineage>
</organism>
<gene>
    <name evidence="9" type="ORF">CDO51_08775</name>
</gene>
<evidence type="ECO:0000259" key="7">
    <source>
        <dbReference type="PROSITE" id="PS51898"/>
    </source>
</evidence>
<keyword evidence="3" id="KW-0229">DNA integration</keyword>
<proteinExistence type="inferred from homology"/>
<dbReference type="Proteomes" id="UP000214588">
    <property type="component" value="Unassembled WGS sequence"/>
</dbReference>
<sequence>MERTYDAVKSFFNENRWFSHETARVYRIALNQFFSYCKKDYDKVKRKDIREWLKELNEKELKPRSRKNKLMAIKSFYNYLFEENLIEVNLPSTVEGPQIDDDASKSLSRTQLKELMELVKNKPRERALVDVIYFTGVRISECLNIRLEDIKWDVRQIWIRKGKRNKERFVLFTSECEERLKNHLKNKKVDSPYLFSNRYKKPLTCQWAQKFFRKCSKELGYKVTPHILRHTFAVHLAEKGMEDEKLQLLLGHKNINDLKTYTNF</sequence>
<dbReference type="AlphaFoldDB" id="A0A226BWK8"/>
<accession>A0A226BWK8</accession>
<dbReference type="Pfam" id="PF02899">
    <property type="entry name" value="Phage_int_SAM_1"/>
    <property type="match status" value="1"/>
</dbReference>
<dbReference type="Gene3D" id="1.10.150.130">
    <property type="match status" value="1"/>
</dbReference>
<dbReference type="PANTHER" id="PTHR30349:SF41">
    <property type="entry name" value="INTEGRASE_RECOMBINASE PROTEIN MJ0367-RELATED"/>
    <property type="match status" value="1"/>
</dbReference>
<feature type="domain" description="Core-binding (CB)" evidence="8">
    <location>
        <begin position="2"/>
        <end position="81"/>
    </location>
</feature>
<dbReference type="RefSeq" id="WP_089023905.1">
    <property type="nucleotide sequence ID" value="NZ_NIQC01000019.1"/>
</dbReference>
<keyword evidence="4 6" id="KW-0238">DNA-binding</keyword>
<dbReference type="EMBL" id="NIQC01000019">
    <property type="protein sequence ID" value="OWZ83386.1"/>
    <property type="molecule type" value="Genomic_DNA"/>
</dbReference>
<evidence type="ECO:0000256" key="5">
    <source>
        <dbReference type="ARBA" id="ARBA00023172"/>
    </source>
</evidence>
<dbReference type="GO" id="GO:0015074">
    <property type="term" value="P:DNA integration"/>
    <property type="evidence" value="ECO:0007669"/>
    <property type="project" value="UniProtKB-KW"/>
</dbReference>
<keyword evidence="5" id="KW-0233">DNA recombination</keyword>
<evidence type="ECO:0000313" key="9">
    <source>
        <dbReference type="EMBL" id="OWZ83386.1"/>
    </source>
</evidence>
<evidence type="ECO:0000259" key="8">
    <source>
        <dbReference type="PROSITE" id="PS51900"/>
    </source>
</evidence>
<dbReference type="InterPro" id="IPR013762">
    <property type="entry name" value="Integrase-like_cat_sf"/>
</dbReference>
<dbReference type="SUPFAM" id="SSF56349">
    <property type="entry name" value="DNA breaking-rejoining enzymes"/>
    <property type="match status" value="1"/>
</dbReference>
<dbReference type="InterPro" id="IPR002104">
    <property type="entry name" value="Integrase_catalytic"/>
</dbReference>
<dbReference type="PROSITE" id="PS51898">
    <property type="entry name" value="TYR_RECOMBINASE"/>
    <property type="match status" value="1"/>
</dbReference>
<feature type="domain" description="Tyr recombinase" evidence="7">
    <location>
        <begin position="102"/>
        <end position="264"/>
    </location>
</feature>
<reference evidence="9 10" key="1">
    <citation type="submission" date="2017-06" db="EMBL/GenBank/DDBJ databases">
        <title>Draft Genome Sequence of Natranaerobius trueperi halophilic, alkalithermophilic bacteria from soda lakes.</title>
        <authorList>
            <person name="Zhao B."/>
        </authorList>
    </citation>
    <scope>NUCLEOTIDE SEQUENCE [LARGE SCALE GENOMIC DNA]</scope>
    <source>
        <strain evidence="9 10">DSM 18760</strain>
    </source>
</reference>
<dbReference type="PROSITE" id="PS51900">
    <property type="entry name" value="CB"/>
    <property type="match status" value="1"/>
</dbReference>
<comment type="similarity">
    <text evidence="2">Belongs to the 'phage' integrase family.</text>
</comment>
<dbReference type="CDD" id="cd00397">
    <property type="entry name" value="DNA_BRE_C"/>
    <property type="match status" value="1"/>
</dbReference>
<dbReference type="InterPro" id="IPR011010">
    <property type="entry name" value="DNA_brk_join_enz"/>
</dbReference>
<evidence type="ECO:0000313" key="10">
    <source>
        <dbReference type="Proteomes" id="UP000214588"/>
    </source>
</evidence>
<dbReference type="Pfam" id="PF00589">
    <property type="entry name" value="Phage_integrase"/>
    <property type="match status" value="1"/>
</dbReference>
<comment type="caution">
    <text evidence="9">The sequence shown here is derived from an EMBL/GenBank/DDBJ whole genome shotgun (WGS) entry which is preliminary data.</text>
</comment>
<protein>
    <submittedName>
        <fullName evidence="9">Integrase</fullName>
    </submittedName>
</protein>
<evidence type="ECO:0000256" key="6">
    <source>
        <dbReference type="PROSITE-ProRule" id="PRU01248"/>
    </source>
</evidence>
<dbReference type="GO" id="GO:0003677">
    <property type="term" value="F:DNA binding"/>
    <property type="evidence" value="ECO:0007669"/>
    <property type="project" value="UniProtKB-UniRule"/>
</dbReference>
<dbReference type="OrthoDB" id="283809at2"/>
<name>A0A226BWK8_9FIRM</name>
<dbReference type="InterPro" id="IPR044068">
    <property type="entry name" value="CB"/>
</dbReference>
<keyword evidence="10" id="KW-1185">Reference proteome</keyword>
<evidence type="ECO:0000256" key="4">
    <source>
        <dbReference type="ARBA" id="ARBA00023125"/>
    </source>
</evidence>
<evidence type="ECO:0000256" key="1">
    <source>
        <dbReference type="ARBA" id="ARBA00003283"/>
    </source>
</evidence>
<dbReference type="InterPro" id="IPR010998">
    <property type="entry name" value="Integrase_recombinase_N"/>
</dbReference>
<dbReference type="InterPro" id="IPR004107">
    <property type="entry name" value="Integrase_SAM-like_N"/>
</dbReference>
<dbReference type="PANTHER" id="PTHR30349">
    <property type="entry name" value="PHAGE INTEGRASE-RELATED"/>
    <property type="match status" value="1"/>
</dbReference>
<evidence type="ECO:0000256" key="2">
    <source>
        <dbReference type="ARBA" id="ARBA00008857"/>
    </source>
</evidence>
<comment type="function">
    <text evidence="1">Site-specific tyrosine recombinase, which acts by catalyzing the cutting and rejoining of the recombining DNA molecules.</text>
</comment>
<dbReference type="Gene3D" id="1.10.443.10">
    <property type="entry name" value="Intergrase catalytic core"/>
    <property type="match status" value="1"/>
</dbReference>
<dbReference type="GO" id="GO:0006310">
    <property type="term" value="P:DNA recombination"/>
    <property type="evidence" value="ECO:0007669"/>
    <property type="project" value="UniProtKB-KW"/>
</dbReference>